<gene>
    <name evidence="3" type="ORF">AVDCRST_MAG22-993</name>
</gene>
<dbReference type="AlphaFoldDB" id="A0A6J4NUI4"/>
<dbReference type="PROSITE" id="PS50887">
    <property type="entry name" value="GGDEF"/>
    <property type="match status" value="1"/>
</dbReference>
<evidence type="ECO:0000256" key="1">
    <source>
        <dbReference type="ARBA" id="ARBA00006754"/>
    </source>
</evidence>
<dbReference type="InterPro" id="IPR041522">
    <property type="entry name" value="CdaR_GGDEF"/>
</dbReference>
<accession>A0A6J4NUI4</accession>
<proteinExistence type="inferred from homology"/>
<comment type="similarity">
    <text evidence="1">Belongs to the CdaR family.</text>
</comment>
<sequence length="579" mass="63753">MIPARYTALRTELAVILKDFSRVLLEELGADCPLPGDPSRAVSGLAVDEPLKGWLGRDEAAVTARPTLDDGFLGEVAAGGSPAVVWRSEAKARPEVLERASALGLALFELAPDVPLRRLSALFGGGDALLLLSHGAGRALLEGAGGESSVAETASRVSGLLGRSVVIEDPVGRVISSAPNPSDGGQNRLRNLLEERGLRASRSSGVEETRRERRDRYARLPDGYLSVPVERWRVEDHELFWTPIGTGAPAGYLWVDLEGETLGPEDVVFLYWARRVLETELGKDRVRLETELGVRGDFVDDLVKGHYGSVNLLLQRAGYLGADLAAGALVLIVDIDDFARYLERRRPREPAIQELKRRLAEAVRMQTRQLFSNFLLGPRSDNVIVFLGSSEDTPPEDLPEKARLLAKGVQRYVKGLLPDLTISVGIGRHKTDPALLPDAYSEAEVALEIGHRIHGPSAVSTFEGAGTYKLLFRVLQENPEELESFYRETLEPVVRYDSRYSTELVQTLVTYLGNDASTVRTASDLYAHRHTIRYRLDRVGELTGLDVDKSEDRERITLGIKAMQLLGRVPERPTSFADR</sequence>
<evidence type="ECO:0000259" key="2">
    <source>
        <dbReference type="PROSITE" id="PS50887"/>
    </source>
</evidence>
<dbReference type="Gene3D" id="1.10.10.2840">
    <property type="entry name" value="PucR C-terminal helix-turn-helix domain"/>
    <property type="match status" value="1"/>
</dbReference>
<dbReference type="PANTHER" id="PTHR33744:SF1">
    <property type="entry name" value="DNA-BINDING TRANSCRIPTIONAL ACTIVATOR ADER"/>
    <property type="match status" value="1"/>
</dbReference>
<dbReference type="Pfam" id="PF17853">
    <property type="entry name" value="GGDEF_2"/>
    <property type="match status" value="1"/>
</dbReference>
<dbReference type="InterPro" id="IPR042070">
    <property type="entry name" value="PucR_C-HTH_sf"/>
</dbReference>
<protein>
    <submittedName>
        <fullName evidence="3">Regulator of polyketide synthase expression</fullName>
    </submittedName>
</protein>
<dbReference type="PANTHER" id="PTHR33744">
    <property type="entry name" value="CARBOHYDRATE DIACID REGULATOR"/>
    <property type="match status" value="1"/>
</dbReference>
<feature type="domain" description="GGDEF" evidence="2">
    <location>
        <begin position="326"/>
        <end position="464"/>
    </location>
</feature>
<organism evidence="3">
    <name type="scientific">uncultured Rubrobacteraceae bacterium</name>
    <dbReference type="NCBI Taxonomy" id="349277"/>
    <lineage>
        <taxon>Bacteria</taxon>
        <taxon>Bacillati</taxon>
        <taxon>Actinomycetota</taxon>
        <taxon>Rubrobacteria</taxon>
        <taxon>Rubrobacterales</taxon>
        <taxon>Rubrobacteraceae</taxon>
        <taxon>environmental samples</taxon>
    </lineage>
</organism>
<dbReference type="InterPro" id="IPR025736">
    <property type="entry name" value="PucR_C-HTH_dom"/>
</dbReference>
<dbReference type="Pfam" id="PF13556">
    <property type="entry name" value="HTH_30"/>
    <property type="match status" value="1"/>
</dbReference>
<evidence type="ECO:0000313" key="3">
    <source>
        <dbReference type="EMBL" id="CAA9397836.1"/>
    </source>
</evidence>
<name>A0A6J4NUI4_9ACTN</name>
<dbReference type="InterPro" id="IPR000160">
    <property type="entry name" value="GGDEF_dom"/>
</dbReference>
<dbReference type="EMBL" id="CADCUV010000045">
    <property type="protein sequence ID" value="CAA9397836.1"/>
    <property type="molecule type" value="Genomic_DNA"/>
</dbReference>
<dbReference type="InterPro" id="IPR051448">
    <property type="entry name" value="CdaR-like_regulators"/>
</dbReference>
<reference evidence="3" key="1">
    <citation type="submission" date="2020-02" db="EMBL/GenBank/DDBJ databases">
        <authorList>
            <person name="Meier V. D."/>
        </authorList>
    </citation>
    <scope>NUCLEOTIDE SEQUENCE</scope>
    <source>
        <strain evidence="3">AVDCRST_MAG22</strain>
    </source>
</reference>